<dbReference type="PANTHER" id="PTHR11778">
    <property type="entry name" value="SERYL-TRNA SYNTHETASE"/>
    <property type="match status" value="1"/>
</dbReference>
<dbReference type="PROSITE" id="PS50862">
    <property type="entry name" value="AA_TRNA_LIGASE_II"/>
    <property type="match status" value="1"/>
</dbReference>
<feature type="compositionally biased region" description="Low complexity" evidence="8">
    <location>
        <begin position="173"/>
        <end position="185"/>
    </location>
</feature>
<evidence type="ECO:0000313" key="11">
    <source>
        <dbReference type="Proteomes" id="UP000738325"/>
    </source>
</evidence>
<dbReference type="PRINTS" id="PR00981">
    <property type="entry name" value="TRNASYNTHSER"/>
</dbReference>
<dbReference type="InterPro" id="IPR002317">
    <property type="entry name" value="Ser-tRNA-ligase_type_1"/>
</dbReference>
<dbReference type="NCBIfam" id="TIGR00414">
    <property type="entry name" value="serS"/>
    <property type="match status" value="1"/>
</dbReference>
<evidence type="ECO:0000256" key="2">
    <source>
        <dbReference type="ARBA" id="ARBA00022598"/>
    </source>
</evidence>
<dbReference type="InterPro" id="IPR002314">
    <property type="entry name" value="aa-tRNA-synt_IIb"/>
</dbReference>
<protein>
    <recommendedName>
        <fullName evidence="1">serine--tRNA ligase</fullName>
        <ecNumber evidence="1">6.1.1.11</ecNumber>
    </recommendedName>
    <alternativeName>
        <fullName evidence="6">Seryl-tRNA synthetase</fullName>
    </alternativeName>
</protein>
<dbReference type="EC" id="6.1.1.11" evidence="1"/>
<evidence type="ECO:0000256" key="5">
    <source>
        <dbReference type="ARBA" id="ARBA00023146"/>
    </source>
</evidence>
<keyword evidence="5" id="KW-0030">Aminoacyl-tRNA synthetase</keyword>
<proteinExistence type="predicted"/>
<dbReference type="OrthoDB" id="10264585at2759"/>
<feature type="compositionally biased region" description="Basic and acidic residues" evidence="8">
    <location>
        <begin position="189"/>
        <end position="199"/>
    </location>
</feature>
<feature type="compositionally biased region" description="Low complexity" evidence="8">
    <location>
        <begin position="589"/>
        <end position="600"/>
    </location>
</feature>
<dbReference type="GO" id="GO:0004828">
    <property type="term" value="F:serine-tRNA ligase activity"/>
    <property type="evidence" value="ECO:0007669"/>
    <property type="project" value="UniProtKB-EC"/>
</dbReference>
<feature type="domain" description="Aminoacyl-transfer RNA synthetases class-II family profile" evidence="9">
    <location>
        <begin position="311"/>
        <end position="639"/>
    </location>
</feature>
<keyword evidence="4" id="KW-0067">ATP-binding</keyword>
<evidence type="ECO:0000313" key="10">
    <source>
        <dbReference type="EMBL" id="KAG0323494.1"/>
    </source>
</evidence>
<keyword evidence="2" id="KW-0436">Ligase</keyword>
<feature type="region of interest" description="Disordered" evidence="8">
    <location>
        <begin position="567"/>
        <end position="600"/>
    </location>
</feature>
<keyword evidence="3" id="KW-0547">Nucleotide-binding</keyword>
<dbReference type="EMBL" id="JAAAIP010000187">
    <property type="protein sequence ID" value="KAG0323494.1"/>
    <property type="molecule type" value="Genomic_DNA"/>
</dbReference>
<keyword evidence="11" id="KW-1185">Reference proteome</keyword>
<dbReference type="Gene3D" id="1.10.287.40">
    <property type="entry name" value="Serine-tRNA synthetase, tRNA binding domain"/>
    <property type="match status" value="1"/>
</dbReference>
<dbReference type="Pfam" id="PF00587">
    <property type="entry name" value="tRNA-synt_2b"/>
    <property type="match status" value="1"/>
</dbReference>
<name>A0A9P6RS05_9FUNG</name>
<evidence type="ECO:0000256" key="8">
    <source>
        <dbReference type="SAM" id="MobiDB-lite"/>
    </source>
</evidence>
<evidence type="ECO:0000256" key="6">
    <source>
        <dbReference type="ARBA" id="ARBA00031113"/>
    </source>
</evidence>
<evidence type="ECO:0000256" key="3">
    <source>
        <dbReference type="ARBA" id="ARBA00022741"/>
    </source>
</evidence>
<dbReference type="GO" id="GO:0006434">
    <property type="term" value="P:seryl-tRNA aminoacylation"/>
    <property type="evidence" value="ECO:0007669"/>
    <property type="project" value="InterPro"/>
</dbReference>
<dbReference type="InterPro" id="IPR042103">
    <property type="entry name" value="SerRS_1_N_sf"/>
</dbReference>
<comment type="caution">
    <text evidence="10">The sequence shown here is derived from an EMBL/GenBank/DDBJ whole genome shotgun (WGS) entry which is preliminary data.</text>
</comment>
<reference evidence="10" key="1">
    <citation type="journal article" date="2020" name="Fungal Divers.">
        <title>Resolving the Mortierellaceae phylogeny through synthesis of multi-gene phylogenetics and phylogenomics.</title>
        <authorList>
            <person name="Vandepol N."/>
            <person name="Liber J."/>
            <person name="Desiro A."/>
            <person name="Na H."/>
            <person name="Kennedy M."/>
            <person name="Barry K."/>
            <person name="Grigoriev I.V."/>
            <person name="Miller A.N."/>
            <person name="O'Donnell K."/>
            <person name="Stajich J.E."/>
            <person name="Bonito G."/>
        </authorList>
    </citation>
    <scope>NUCLEOTIDE SEQUENCE</scope>
    <source>
        <strain evidence="10">REB-010B</strain>
    </source>
</reference>
<dbReference type="Proteomes" id="UP000738325">
    <property type="component" value="Unassembled WGS sequence"/>
</dbReference>
<feature type="region of interest" description="Disordered" evidence="8">
    <location>
        <begin position="153"/>
        <end position="199"/>
    </location>
</feature>
<dbReference type="GO" id="GO:0005524">
    <property type="term" value="F:ATP binding"/>
    <property type="evidence" value="ECO:0007669"/>
    <property type="project" value="UniProtKB-KW"/>
</dbReference>
<gene>
    <name evidence="10" type="primary">SARS2</name>
    <name evidence="10" type="ORF">BGZ99_002751</name>
</gene>
<evidence type="ECO:0000256" key="1">
    <source>
        <dbReference type="ARBA" id="ARBA00012840"/>
    </source>
</evidence>
<keyword evidence="7" id="KW-0175">Coiled coil</keyword>
<feature type="coiled-coil region" evidence="7">
    <location>
        <begin position="121"/>
        <end position="148"/>
    </location>
</feature>
<dbReference type="CDD" id="cd00770">
    <property type="entry name" value="SerRS_core"/>
    <property type="match status" value="1"/>
</dbReference>
<dbReference type="InterPro" id="IPR033729">
    <property type="entry name" value="SerRS_core"/>
</dbReference>
<evidence type="ECO:0000259" key="9">
    <source>
        <dbReference type="PROSITE" id="PS50862"/>
    </source>
</evidence>
<dbReference type="Gene3D" id="3.30.930.10">
    <property type="entry name" value="Bira Bifunctional Protein, Domain 2"/>
    <property type="match status" value="1"/>
</dbReference>
<dbReference type="SUPFAM" id="SSF55681">
    <property type="entry name" value="Class II aaRS and biotin synthetases"/>
    <property type="match status" value="1"/>
</dbReference>
<accession>A0A9P6RS05</accession>
<sequence length="661" mass="71584">MSTLARVTSCKSLRTALVGSSRSPAHILSTCHIACTTRISQRAATIAAHYNSRRLLSVSSCLSRTAPAEAASASTLAQPVPALILKPHINFKALANPETAAAMEANIRHRNLPTSISVAAVNTLYRNVAEKTVQLDKARAERNKIAAEMKALFSGGGSGSAGQKGNNKKKVKATTPTTASTVSSNDTQELSKEDKEARRQELVERGRLLKDAIHAQESELSMLETELYDRAVLIPNSTHPRSPIGPESAAHLMRVHGVPRLNKGVRATAHPGHDNDDDPTPIPTSALAASALGGEDGLALMGNVSDYPLLDHVTLSKQLDLIDFESATAVTGSRWYYLKNEAALLELALIQFATQRAIQAGFMPVITPDVVRPEVVQACGFQPRDEASQTYWVSTVAPGSARAATAEGAQHHQHSALCLVATAEIALAGMNLNKVLEESQLPIKMAGFGRAFRAEAGSRGADVKGLYRVHQFSKVELFVLSKADHKESDRILEEMRQFQENVFDELGLCYRVLDMPTEELGASAYKKYDIEAWMPGRNSWGEISSTSNCTDYQARRLNIRYRTNKILDRPSPLDPSMSGSQSTDGEQAPTITSSSVTTSNSVPTTEFVHTLNGTAMAIPRIIVALLETYQQRDGSVKLPECLWPFMAGVKEIHGKGEADVK</sequence>
<dbReference type="AlphaFoldDB" id="A0A9P6RS05"/>
<evidence type="ECO:0000256" key="7">
    <source>
        <dbReference type="SAM" id="Coils"/>
    </source>
</evidence>
<dbReference type="InterPro" id="IPR006195">
    <property type="entry name" value="aa-tRNA-synth_II"/>
</dbReference>
<dbReference type="InterPro" id="IPR045864">
    <property type="entry name" value="aa-tRNA-synth_II/BPL/LPL"/>
</dbReference>
<evidence type="ECO:0000256" key="4">
    <source>
        <dbReference type="ARBA" id="ARBA00022840"/>
    </source>
</evidence>
<organism evidence="10 11">
    <name type="scientific">Dissophora globulifera</name>
    <dbReference type="NCBI Taxonomy" id="979702"/>
    <lineage>
        <taxon>Eukaryota</taxon>
        <taxon>Fungi</taxon>
        <taxon>Fungi incertae sedis</taxon>
        <taxon>Mucoromycota</taxon>
        <taxon>Mortierellomycotina</taxon>
        <taxon>Mortierellomycetes</taxon>
        <taxon>Mortierellales</taxon>
        <taxon>Mortierellaceae</taxon>
        <taxon>Dissophora</taxon>
    </lineage>
</organism>